<reference evidence="2 3" key="1">
    <citation type="submission" date="2019-04" db="EMBL/GenBank/DDBJ databases">
        <title>Fungal friends and foes A comparative genomics study of 23 Aspergillus species from section Flavi.</title>
        <authorList>
            <consortium name="DOE Joint Genome Institute"/>
            <person name="Kjaerbolling I."/>
            <person name="Vesth T.C."/>
            <person name="Frisvad J.C."/>
            <person name="Nybo J.L."/>
            <person name="Theobald S."/>
            <person name="Kildgaard S."/>
            <person name="Petersen T.I."/>
            <person name="Kuo A."/>
            <person name="Sato A."/>
            <person name="Lyhne E.K."/>
            <person name="Kogle M.E."/>
            <person name="Wiebenga A."/>
            <person name="Kun R.S."/>
            <person name="Lubbers R.J."/>
            <person name="Makela M.R."/>
            <person name="Barry K."/>
            <person name="Chovatia M."/>
            <person name="Clum A."/>
            <person name="Daum C."/>
            <person name="Haridas S."/>
            <person name="He G."/>
            <person name="LaButti K."/>
            <person name="Lipzen A."/>
            <person name="Mondo S."/>
            <person name="Pangilinan J."/>
            <person name="Riley R."/>
            <person name="Salamov A."/>
            <person name="Simmons B.A."/>
            <person name="Magnuson J.K."/>
            <person name="Henrissat B."/>
            <person name="Mortensen U.H."/>
            <person name="Larsen T.O."/>
            <person name="De vries R.P."/>
            <person name="Grigoriev I.V."/>
            <person name="Machida M."/>
            <person name="Baker S.E."/>
            <person name="Andersen M.R."/>
        </authorList>
    </citation>
    <scope>NUCLEOTIDE SEQUENCE [LARGE SCALE GENOMIC DNA]</scope>
    <source>
        <strain evidence="2 3">CBS 117618</strain>
    </source>
</reference>
<dbReference type="VEuPathDB" id="FungiDB:BDV34DRAFT_189764"/>
<dbReference type="AlphaFoldDB" id="A0A5N6DV14"/>
<keyword evidence="1" id="KW-0732">Signal</keyword>
<feature type="chain" id="PRO_5025010308" description="Secreted protein" evidence="1">
    <location>
        <begin position="23"/>
        <end position="84"/>
    </location>
</feature>
<proteinExistence type="predicted"/>
<dbReference type="Proteomes" id="UP000326532">
    <property type="component" value="Unassembled WGS sequence"/>
</dbReference>
<evidence type="ECO:0008006" key="4">
    <source>
        <dbReference type="Google" id="ProtNLM"/>
    </source>
</evidence>
<gene>
    <name evidence="2" type="ORF">BDV34DRAFT_189764</name>
</gene>
<accession>A0A5N6DV14</accession>
<evidence type="ECO:0000256" key="1">
    <source>
        <dbReference type="SAM" id="SignalP"/>
    </source>
</evidence>
<protein>
    <recommendedName>
        <fullName evidence="4">Secreted protein</fullName>
    </recommendedName>
</protein>
<sequence length="84" mass="9169">MAYMISATTLVFCILRPLTTLAHFVPMGLNSPQSIMPSFNSGSIQSTTGLNLSCMHRFVNLFASLTRRRFTGALRVAGVGVFIE</sequence>
<feature type="signal peptide" evidence="1">
    <location>
        <begin position="1"/>
        <end position="22"/>
    </location>
</feature>
<name>A0A5N6DV14_ASPPA</name>
<dbReference type="EMBL" id="ML734949">
    <property type="protein sequence ID" value="KAB8208945.1"/>
    <property type="molecule type" value="Genomic_DNA"/>
</dbReference>
<evidence type="ECO:0000313" key="3">
    <source>
        <dbReference type="Proteomes" id="UP000326532"/>
    </source>
</evidence>
<evidence type="ECO:0000313" key="2">
    <source>
        <dbReference type="EMBL" id="KAB8208945.1"/>
    </source>
</evidence>
<keyword evidence="3" id="KW-1185">Reference proteome</keyword>
<organism evidence="2 3">
    <name type="scientific">Aspergillus parasiticus</name>
    <dbReference type="NCBI Taxonomy" id="5067"/>
    <lineage>
        <taxon>Eukaryota</taxon>
        <taxon>Fungi</taxon>
        <taxon>Dikarya</taxon>
        <taxon>Ascomycota</taxon>
        <taxon>Pezizomycotina</taxon>
        <taxon>Eurotiomycetes</taxon>
        <taxon>Eurotiomycetidae</taxon>
        <taxon>Eurotiales</taxon>
        <taxon>Aspergillaceae</taxon>
        <taxon>Aspergillus</taxon>
        <taxon>Aspergillus subgen. Circumdati</taxon>
    </lineage>
</organism>